<proteinExistence type="predicted"/>
<dbReference type="InterPro" id="IPR000620">
    <property type="entry name" value="EamA_dom"/>
</dbReference>
<accession>A0A1G9KWH0</accession>
<gene>
    <name evidence="5" type="ORF">SAMN04488026_10921</name>
</gene>
<dbReference type="PANTHER" id="PTHR44591:SF3">
    <property type="entry name" value="RESPONSE REGULATORY DOMAIN-CONTAINING PROTEIN"/>
    <property type="match status" value="1"/>
</dbReference>
<dbReference type="SUPFAM" id="SSF103481">
    <property type="entry name" value="Multidrug resistance efflux transporter EmrE"/>
    <property type="match status" value="2"/>
</dbReference>
<dbReference type="Proteomes" id="UP000199382">
    <property type="component" value="Unassembled WGS sequence"/>
</dbReference>
<dbReference type="PANTHER" id="PTHR44591">
    <property type="entry name" value="STRESS RESPONSE REGULATOR PROTEIN 1"/>
    <property type="match status" value="1"/>
</dbReference>
<feature type="transmembrane region" description="Helical" evidence="3">
    <location>
        <begin position="207"/>
        <end position="227"/>
    </location>
</feature>
<dbReference type="GO" id="GO:0016020">
    <property type="term" value="C:membrane"/>
    <property type="evidence" value="ECO:0007669"/>
    <property type="project" value="InterPro"/>
</dbReference>
<dbReference type="Gene3D" id="3.40.50.2300">
    <property type="match status" value="1"/>
</dbReference>
<keyword evidence="6" id="KW-1185">Reference proteome</keyword>
<keyword evidence="3" id="KW-1133">Transmembrane helix</keyword>
<evidence type="ECO:0000313" key="5">
    <source>
        <dbReference type="EMBL" id="SDL53884.1"/>
    </source>
</evidence>
<sequence>MTIREAESEGAAAAKTLIVDDSRVSGRKLQKAVQALGHEAETASDGLEAMQKLRARSYDIVFLDIVMPSMDGYQVLKAMKADEALRDIPVIVVSSLEDEIGSVARAIELGAEDFLPKDYEVVILKARVNASLSRKRFRDRELDYFRDIDQLTRAAQVIEGGAFRPAELSVDSVAKRSDPLGRLAVVFRGLAEEIYAREKRLDQTIRTLRGTLLVLAAGSIFGLAPALGRMASEISVPPLGLVFWSNLVAAILCLLVSITRNGLPRPGLRDLGFIAIWAVVLGCLYQLLTVVIAGHVEASTIALIGSTRGFMVFLLAAFLALEPPSIRRFVGLGIGFAAIAIVLLANGTGGSDGDRLWLLSALILPLLLSVHTLLMAKRPAHLDASATVGIMMLFSALALLPLASARGSIFLPPFPPGEREAIILVLGVSSAAALVIALNLVSLAGPVFASQMAYSQTLAGIAWGMLLLGESLSPLAWAALAMVILGFWLVEPKKAGEEFRAKFRMQRETP</sequence>
<feature type="domain" description="Response regulatory" evidence="4">
    <location>
        <begin position="15"/>
        <end position="132"/>
    </location>
</feature>
<reference evidence="5 6" key="1">
    <citation type="submission" date="2016-10" db="EMBL/GenBank/DDBJ databases">
        <authorList>
            <person name="de Groot N.N."/>
        </authorList>
    </citation>
    <scope>NUCLEOTIDE SEQUENCE [LARGE SCALE GENOMIC DNA]</scope>
    <source>
        <strain evidence="5 6">DSM 25294</strain>
    </source>
</reference>
<keyword evidence="3" id="KW-0472">Membrane</keyword>
<evidence type="ECO:0000259" key="4">
    <source>
        <dbReference type="PROSITE" id="PS50110"/>
    </source>
</evidence>
<feature type="transmembrane region" description="Helical" evidence="3">
    <location>
        <begin position="448"/>
        <end position="468"/>
    </location>
</feature>
<organism evidence="5 6">
    <name type="scientific">Aliiruegeria lutimaris</name>
    <dbReference type="NCBI Taxonomy" id="571298"/>
    <lineage>
        <taxon>Bacteria</taxon>
        <taxon>Pseudomonadati</taxon>
        <taxon>Pseudomonadota</taxon>
        <taxon>Alphaproteobacteria</taxon>
        <taxon>Rhodobacterales</taxon>
        <taxon>Roseobacteraceae</taxon>
        <taxon>Aliiruegeria</taxon>
    </lineage>
</organism>
<feature type="transmembrane region" description="Helical" evidence="3">
    <location>
        <begin position="357"/>
        <end position="376"/>
    </location>
</feature>
<evidence type="ECO:0000256" key="2">
    <source>
        <dbReference type="PROSITE-ProRule" id="PRU00169"/>
    </source>
</evidence>
<name>A0A1G9KWH0_9RHOB</name>
<feature type="transmembrane region" description="Helical" evidence="3">
    <location>
        <begin position="300"/>
        <end position="321"/>
    </location>
</feature>
<feature type="transmembrane region" description="Helical" evidence="3">
    <location>
        <begin position="421"/>
        <end position="441"/>
    </location>
</feature>
<dbReference type="Pfam" id="PF00072">
    <property type="entry name" value="Response_reg"/>
    <property type="match status" value="1"/>
</dbReference>
<dbReference type="STRING" id="571298.SAMN04488026_10921"/>
<dbReference type="AlphaFoldDB" id="A0A1G9KWH0"/>
<protein>
    <submittedName>
        <fullName evidence="5">Two-component response regulator, PleD family, consists of two REC domains and a diguanylate cyclase (GGDEF) domain</fullName>
    </submittedName>
</protein>
<dbReference type="InterPro" id="IPR011006">
    <property type="entry name" value="CheY-like_superfamily"/>
</dbReference>
<feature type="transmembrane region" description="Helical" evidence="3">
    <location>
        <begin position="328"/>
        <end position="345"/>
    </location>
</feature>
<dbReference type="GO" id="GO:0000160">
    <property type="term" value="P:phosphorelay signal transduction system"/>
    <property type="evidence" value="ECO:0007669"/>
    <property type="project" value="InterPro"/>
</dbReference>
<evidence type="ECO:0000256" key="1">
    <source>
        <dbReference type="ARBA" id="ARBA00022553"/>
    </source>
</evidence>
<dbReference type="Pfam" id="PF00892">
    <property type="entry name" value="EamA"/>
    <property type="match status" value="2"/>
</dbReference>
<keyword evidence="3" id="KW-0812">Transmembrane</keyword>
<feature type="transmembrane region" description="Helical" evidence="3">
    <location>
        <begin position="388"/>
        <end position="409"/>
    </location>
</feature>
<dbReference type="EMBL" id="FNEK01000092">
    <property type="protein sequence ID" value="SDL53884.1"/>
    <property type="molecule type" value="Genomic_DNA"/>
</dbReference>
<feature type="transmembrane region" description="Helical" evidence="3">
    <location>
        <begin position="239"/>
        <end position="259"/>
    </location>
</feature>
<dbReference type="SUPFAM" id="SSF52172">
    <property type="entry name" value="CheY-like"/>
    <property type="match status" value="1"/>
</dbReference>
<feature type="modified residue" description="4-aspartylphosphate" evidence="2">
    <location>
        <position position="64"/>
    </location>
</feature>
<dbReference type="InterPro" id="IPR037185">
    <property type="entry name" value="EmrE-like"/>
</dbReference>
<dbReference type="InterPro" id="IPR050595">
    <property type="entry name" value="Bact_response_regulator"/>
</dbReference>
<keyword evidence="1 2" id="KW-0597">Phosphoprotein</keyword>
<feature type="transmembrane region" description="Helical" evidence="3">
    <location>
        <begin position="271"/>
        <end position="294"/>
    </location>
</feature>
<evidence type="ECO:0000256" key="3">
    <source>
        <dbReference type="SAM" id="Phobius"/>
    </source>
</evidence>
<dbReference type="OrthoDB" id="8688375at2"/>
<evidence type="ECO:0000313" key="6">
    <source>
        <dbReference type="Proteomes" id="UP000199382"/>
    </source>
</evidence>
<dbReference type="RefSeq" id="WP_093163832.1">
    <property type="nucleotide sequence ID" value="NZ_FNEK01000092.1"/>
</dbReference>
<dbReference type="CDD" id="cd00156">
    <property type="entry name" value="REC"/>
    <property type="match status" value="1"/>
</dbReference>
<dbReference type="SMART" id="SM00448">
    <property type="entry name" value="REC"/>
    <property type="match status" value="1"/>
</dbReference>
<dbReference type="PROSITE" id="PS50110">
    <property type="entry name" value="RESPONSE_REGULATORY"/>
    <property type="match status" value="1"/>
</dbReference>
<feature type="transmembrane region" description="Helical" evidence="3">
    <location>
        <begin position="474"/>
        <end position="490"/>
    </location>
</feature>
<dbReference type="InterPro" id="IPR001789">
    <property type="entry name" value="Sig_transdc_resp-reg_receiver"/>
</dbReference>